<dbReference type="Proteomes" id="UP000887574">
    <property type="component" value="Unplaced"/>
</dbReference>
<proteinExistence type="predicted"/>
<dbReference type="WBParaSite" id="jg23770">
    <property type="protein sequence ID" value="jg23770"/>
    <property type="gene ID" value="jg23770"/>
</dbReference>
<dbReference type="AlphaFoldDB" id="A0A915DUD9"/>
<name>A0A915DUD9_9BILA</name>
<organism evidence="1 2">
    <name type="scientific">Ditylenchus dipsaci</name>
    <dbReference type="NCBI Taxonomy" id="166011"/>
    <lineage>
        <taxon>Eukaryota</taxon>
        <taxon>Metazoa</taxon>
        <taxon>Ecdysozoa</taxon>
        <taxon>Nematoda</taxon>
        <taxon>Chromadorea</taxon>
        <taxon>Rhabditida</taxon>
        <taxon>Tylenchina</taxon>
        <taxon>Tylenchomorpha</taxon>
        <taxon>Sphaerularioidea</taxon>
        <taxon>Anguinidae</taxon>
        <taxon>Anguininae</taxon>
        <taxon>Ditylenchus</taxon>
    </lineage>
</organism>
<evidence type="ECO:0000313" key="2">
    <source>
        <dbReference type="WBParaSite" id="jg23770"/>
    </source>
</evidence>
<reference evidence="2" key="1">
    <citation type="submission" date="2022-11" db="UniProtKB">
        <authorList>
            <consortium name="WormBaseParasite"/>
        </authorList>
    </citation>
    <scope>IDENTIFICATION</scope>
</reference>
<accession>A0A915DUD9</accession>
<protein>
    <submittedName>
        <fullName evidence="2">Uncharacterized protein</fullName>
    </submittedName>
</protein>
<keyword evidence="1" id="KW-1185">Reference proteome</keyword>
<evidence type="ECO:0000313" key="1">
    <source>
        <dbReference type="Proteomes" id="UP000887574"/>
    </source>
</evidence>
<sequence>METGHAEIYMPSSGILSAHHSVTVFPTKTYPLTLHRSTSSSNHSGYLSYGNPQLAAMSRCRCIIDLSTPATLERDFYAWLNVSVVN</sequence>